<keyword evidence="2" id="KW-1185">Reference proteome</keyword>
<dbReference type="EMBL" id="JABFCT010000011">
    <property type="protein sequence ID" value="KAF5871793.1"/>
    <property type="molecule type" value="Genomic_DNA"/>
</dbReference>
<name>A0A8H6APX6_9HELO</name>
<dbReference type="AlphaFoldDB" id="A0A8H6APX6"/>
<dbReference type="RefSeq" id="XP_037190740.1">
    <property type="nucleotide sequence ID" value="XM_037339174.1"/>
</dbReference>
<proteinExistence type="predicted"/>
<accession>A0A8H6APX6</accession>
<evidence type="ECO:0000313" key="2">
    <source>
        <dbReference type="Proteomes" id="UP000531561"/>
    </source>
</evidence>
<reference evidence="1 2" key="1">
    <citation type="journal article" date="2020" name="Phytopathology">
        <title>A high-quality genome resource of Botrytis fragariae, a new and rapidly spreading fungal pathogen causing strawberry gray mold in the U.S.A.</title>
        <authorList>
            <person name="Wu Y."/>
            <person name="Saski C.A."/>
            <person name="Schnabel G."/>
            <person name="Xiao S."/>
            <person name="Hu M."/>
        </authorList>
    </citation>
    <scope>NUCLEOTIDE SEQUENCE [LARGE SCALE GENOMIC DNA]</scope>
    <source>
        <strain evidence="1 2">BVB16</strain>
    </source>
</reference>
<sequence>MAIRQEKLSVAPNFALRQLLSSLGSVAPSCRCNTGFHSSLRTPFVISILIGLWRDIVTATNFATLIVSVTYVPALVIKPRRTCVS</sequence>
<dbReference type="GeneID" id="59262866"/>
<comment type="caution">
    <text evidence="1">The sequence shown here is derived from an EMBL/GenBank/DDBJ whole genome shotgun (WGS) entry which is preliminary data.</text>
</comment>
<evidence type="ECO:0000313" key="1">
    <source>
        <dbReference type="EMBL" id="KAF5871793.1"/>
    </source>
</evidence>
<gene>
    <name evidence="1" type="ORF">Bfra_008817</name>
</gene>
<protein>
    <submittedName>
        <fullName evidence="1">Uncharacterized protein</fullName>
    </submittedName>
</protein>
<organism evidence="1 2">
    <name type="scientific">Botrytis fragariae</name>
    <dbReference type="NCBI Taxonomy" id="1964551"/>
    <lineage>
        <taxon>Eukaryota</taxon>
        <taxon>Fungi</taxon>
        <taxon>Dikarya</taxon>
        <taxon>Ascomycota</taxon>
        <taxon>Pezizomycotina</taxon>
        <taxon>Leotiomycetes</taxon>
        <taxon>Helotiales</taxon>
        <taxon>Sclerotiniaceae</taxon>
        <taxon>Botrytis</taxon>
    </lineage>
</organism>
<dbReference type="Proteomes" id="UP000531561">
    <property type="component" value="Unassembled WGS sequence"/>
</dbReference>